<evidence type="ECO:0000313" key="4">
    <source>
        <dbReference type="Proteomes" id="UP000813462"/>
    </source>
</evidence>
<comment type="caution">
    <text evidence="3">The sequence shown here is derived from an EMBL/GenBank/DDBJ whole genome shotgun (WGS) entry which is preliminary data.</text>
</comment>
<dbReference type="AlphaFoldDB" id="A0A978UG13"/>
<dbReference type="PANTHER" id="PTHR31325">
    <property type="entry name" value="OS01G0798800 PROTEIN-RELATED"/>
    <property type="match status" value="1"/>
</dbReference>
<dbReference type="EMBL" id="JAEACU010000011">
    <property type="protein sequence ID" value="KAH7513744.1"/>
    <property type="molecule type" value="Genomic_DNA"/>
</dbReference>
<keyword evidence="1" id="KW-0472">Membrane</keyword>
<feature type="transmembrane region" description="Helical" evidence="1">
    <location>
        <begin position="45"/>
        <end position="67"/>
    </location>
</feature>
<accession>A0A978UG13</accession>
<reference evidence="3" key="1">
    <citation type="journal article" date="2021" name="Front. Plant Sci.">
        <title>Chromosome-Scale Genome Assembly for Chinese Sour Jujube and Insights Into Its Genome Evolution and Domestication Signature.</title>
        <authorList>
            <person name="Shen L.-Y."/>
            <person name="Luo H."/>
            <person name="Wang X.-L."/>
            <person name="Wang X.-M."/>
            <person name="Qiu X.-J."/>
            <person name="Liu H."/>
            <person name="Zhou S.-S."/>
            <person name="Jia K.-H."/>
            <person name="Nie S."/>
            <person name="Bao Y.-T."/>
            <person name="Zhang R.-G."/>
            <person name="Yun Q.-Z."/>
            <person name="Chai Y.-H."/>
            <person name="Lu J.-Y."/>
            <person name="Li Y."/>
            <person name="Zhao S.-W."/>
            <person name="Mao J.-F."/>
            <person name="Jia S.-G."/>
            <person name="Mao Y.-M."/>
        </authorList>
    </citation>
    <scope>NUCLEOTIDE SEQUENCE</scope>
    <source>
        <strain evidence="3">AT0</strain>
        <tissue evidence="3">Leaf</tissue>
    </source>
</reference>
<sequence>METLIRKNLKKLWDLWDIRLFILLSLSLQVFLVFFSSLRQRSRNTFLLMIIWSVYLMADWVAALAIGLMTKTHTNTCHPHRKNEDLFVFWASFLLLHLGGPDSITSFALEDNEFWLRHLFGLILQVIAAGCSFFLTLPKNDLWAPTILVLVVGTIKYAERTMALYLVSLYRFGATVLPQPYPGPDYEEACAIYSTMRSVQAPEQTEITLTNVGKSKDPKFDFELHSVSDEMELLLVAYSL</sequence>
<keyword evidence="1" id="KW-1133">Transmembrane helix</keyword>
<evidence type="ECO:0000259" key="2">
    <source>
        <dbReference type="Pfam" id="PF13968"/>
    </source>
</evidence>
<gene>
    <name evidence="3" type="ORF">FEM48_Zijuj11G0013900</name>
</gene>
<feature type="transmembrane region" description="Helical" evidence="1">
    <location>
        <begin position="87"/>
        <end position="109"/>
    </location>
</feature>
<feature type="transmembrane region" description="Helical" evidence="1">
    <location>
        <begin position="116"/>
        <end position="136"/>
    </location>
</feature>
<dbReference type="Proteomes" id="UP000813462">
    <property type="component" value="Unassembled WGS sequence"/>
</dbReference>
<feature type="domain" description="DUF4220" evidence="2">
    <location>
        <begin position="52"/>
        <end position="208"/>
    </location>
</feature>
<dbReference type="Pfam" id="PF13968">
    <property type="entry name" value="DUF4220"/>
    <property type="match status" value="1"/>
</dbReference>
<keyword evidence="1" id="KW-0812">Transmembrane</keyword>
<feature type="transmembrane region" description="Helical" evidence="1">
    <location>
        <begin position="142"/>
        <end position="158"/>
    </location>
</feature>
<evidence type="ECO:0000313" key="3">
    <source>
        <dbReference type="EMBL" id="KAH7513744.1"/>
    </source>
</evidence>
<dbReference type="InterPro" id="IPR025315">
    <property type="entry name" value="DUF4220"/>
</dbReference>
<name>A0A978UG13_ZIZJJ</name>
<proteinExistence type="predicted"/>
<protein>
    <recommendedName>
        <fullName evidence="2">DUF4220 domain-containing protein</fullName>
    </recommendedName>
</protein>
<evidence type="ECO:0000256" key="1">
    <source>
        <dbReference type="SAM" id="Phobius"/>
    </source>
</evidence>
<organism evidence="3 4">
    <name type="scientific">Ziziphus jujuba var. spinosa</name>
    <dbReference type="NCBI Taxonomy" id="714518"/>
    <lineage>
        <taxon>Eukaryota</taxon>
        <taxon>Viridiplantae</taxon>
        <taxon>Streptophyta</taxon>
        <taxon>Embryophyta</taxon>
        <taxon>Tracheophyta</taxon>
        <taxon>Spermatophyta</taxon>
        <taxon>Magnoliopsida</taxon>
        <taxon>eudicotyledons</taxon>
        <taxon>Gunneridae</taxon>
        <taxon>Pentapetalae</taxon>
        <taxon>rosids</taxon>
        <taxon>fabids</taxon>
        <taxon>Rosales</taxon>
        <taxon>Rhamnaceae</taxon>
        <taxon>Paliureae</taxon>
        <taxon>Ziziphus</taxon>
    </lineage>
</organism>
<feature type="transmembrane region" description="Helical" evidence="1">
    <location>
        <begin position="20"/>
        <end position="38"/>
    </location>
</feature>